<dbReference type="AlphaFoldDB" id="A0A831A5C8"/>
<dbReference type="GO" id="GO:0046872">
    <property type="term" value="F:metal ion binding"/>
    <property type="evidence" value="ECO:0007669"/>
    <property type="project" value="UniProtKB-KW"/>
</dbReference>
<dbReference type="SUPFAM" id="SSF54593">
    <property type="entry name" value="Glyoxalase/Bleomycin resistance protein/Dihydroxybiphenyl dioxygenase"/>
    <property type="match status" value="1"/>
</dbReference>
<sequence>MAKCGLPEMRGFNLVGYQSGANMSALALKKVHHIAIIARDYQVSKAFYCDILGFSLVGETYRAERDSWKGDLALNGDYTLELFSFPAPPARVDQPEACGLRHLAFSVDDIDAAMRHLEKHGIGCEALRGDPLTGKLFTFFNDPDGLPLELYQA</sequence>
<accession>A0A831A5C8</accession>
<dbReference type="PANTHER" id="PTHR36113:SF6">
    <property type="entry name" value="FOSFOMYCIN RESISTANCE PROTEIN FOSX"/>
    <property type="match status" value="1"/>
</dbReference>
<feature type="domain" description="VOC" evidence="2">
    <location>
        <begin position="30"/>
        <end position="153"/>
    </location>
</feature>
<organism evidence="3 4">
    <name type="scientific">Erwinia amylovora NBRC 12687 = CFBP 1232</name>
    <dbReference type="NCBI Taxonomy" id="1219359"/>
    <lineage>
        <taxon>Bacteria</taxon>
        <taxon>Pseudomonadati</taxon>
        <taxon>Pseudomonadota</taxon>
        <taxon>Gammaproteobacteria</taxon>
        <taxon>Enterobacterales</taxon>
        <taxon>Erwiniaceae</taxon>
        <taxon>Erwinia</taxon>
    </lineage>
</organism>
<dbReference type="PANTHER" id="PTHR36113">
    <property type="entry name" value="LYASE, PUTATIVE-RELATED-RELATED"/>
    <property type="match status" value="1"/>
</dbReference>
<dbReference type="Proteomes" id="UP000013111">
    <property type="component" value="Unassembled WGS sequence"/>
</dbReference>
<evidence type="ECO:0000256" key="1">
    <source>
        <dbReference type="ARBA" id="ARBA00022723"/>
    </source>
</evidence>
<proteinExistence type="predicted"/>
<dbReference type="EMBL" id="CAPB01000035">
    <property type="protein sequence ID" value="CCO94752.1"/>
    <property type="molecule type" value="Genomic_DNA"/>
</dbReference>
<gene>
    <name evidence="3" type="ORF">BN437_2842</name>
</gene>
<dbReference type="InterPro" id="IPR051332">
    <property type="entry name" value="Fosfomycin_Res_Enzymes"/>
</dbReference>
<evidence type="ECO:0000313" key="3">
    <source>
        <dbReference type="EMBL" id="CCO94752.1"/>
    </source>
</evidence>
<dbReference type="CDD" id="cd08352">
    <property type="entry name" value="VOC_Bs_YwkD_like"/>
    <property type="match status" value="1"/>
</dbReference>
<keyword evidence="1" id="KW-0479">Metal-binding</keyword>
<name>A0A831A5C8_ERWAM</name>
<dbReference type="PROSITE" id="PS51819">
    <property type="entry name" value="VOC"/>
    <property type="match status" value="1"/>
</dbReference>
<reference evidence="3 4" key="2">
    <citation type="submission" date="2013-04" db="EMBL/GenBank/DDBJ databases">
        <title>Comparative genomics of 12 strains of Erwinia amylovora identifies a pan-genome with a large conserved core and provides insights into host specificity.</title>
        <authorList>
            <person name="Mann R.A."/>
            <person name="Smits T.H.M."/>
            <person name="Buehlmann A."/>
            <person name="Blom J."/>
            <person name="Goesmann A."/>
            <person name="Frey J.E."/>
            <person name="Plummer K.M."/>
            <person name="Beer S.V."/>
            <person name="Luck J."/>
            <person name="Duffy B."/>
            <person name="Rodoni B."/>
        </authorList>
    </citation>
    <scope>NUCLEOTIDE SEQUENCE [LARGE SCALE GENOMIC DNA]</scope>
    <source>
        <strain evidence="4">CFBP 1232</strain>
    </source>
</reference>
<evidence type="ECO:0000313" key="4">
    <source>
        <dbReference type="Proteomes" id="UP000013111"/>
    </source>
</evidence>
<dbReference type="NCBIfam" id="NF008551">
    <property type="entry name" value="PRK11478.1"/>
    <property type="match status" value="1"/>
</dbReference>
<dbReference type="InterPro" id="IPR037523">
    <property type="entry name" value="VOC_core"/>
</dbReference>
<comment type="caution">
    <text evidence="3">The sequence shown here is derived from an EMBL/GenBank/DDBJ whole genome shotgun (WGS) entry which is preliminary data.</text>
</comment>
<reference evidence="3 4" key="1">
    <citation type="submission" date="2012-11" db="EMBL/GenBank/DDBJ databases">
        <authorList>
            <person name="Linke B."/>
        </authorList>
    </citation>
    <scope>NUCLEOTIDE SEQUENCE [LARGE SCALE GENOMIC DNA]</scope>
    <source>
        <strain evidence="4">CFBP 1232</strain>
    </source>
</reference>
<dbReference type="InterPro" id="IPR029068">
    <property type="entry name" value="Glyas_Bleomycin-R_OHBP_Dase"/>
</dbReference>
<dbReference type="InterPro" id="IPR004360">
    <property type="entry name" value="Glyas_Fos-R_dOase_dom"/>
</dbReference>
<evidence type="ECO:0000259" key="2">
    <source>
        <dbReference type="PROSITE" id="PS51819"/>
    </source>
</evidence>
<protein>
    <recommendedName>
        <fullName evidence="2">VOC domain-containing protein</fullName>
    </recommendedName>
</protein>
<dbReference type="Gene3D" id="3.10.180.10">
    <property type="entry name" value="2,3-Dihydroxybiphenyl 1,2-Dioxygenase, domain 1"/>
    <property type="match status" value="1"/>
</dbReference>
<dbReference type="Pfam" id="PF00903">
    <property type="entry name" value="Glyoxalase"/>
    <property type="match status" value="1"/>
</dbReference>
<dbReference type="InterPro" id="IPR037478">
    <property type="entry name" value="YwkD-like_dom"/>
</dbReference>